<protein>
    <submittedName>
        <fullName evidence="8">3 beta-hydroxysteroid dehydrogenase/Delta 5--&gt;4-isomerase-like protein</fullName>
    </submittedName>
</protein>
<dbReference type="SUPFAM" id="SSF51735">
    <property type="entry name" value="NAD(P)-binding Rossmann-fold domains"/>
    <property type="match status" value="1"/>
</dbReference>
<dbReference type="InterPro" id="IPR002225">
    <property type="entry name" value="3Beta_OHSteriod_DH/Estase"/>
</dbReference>
<dbReference type="Gene3D" id="3.40.50.720">
    <property type="entry name" value="NAD(P)-binding Rossmann-like Domain"/>
    <property type="match status" value="1"/>
</dbReference>
<dbReference type="Pfam" id="PF01070">
    <property type="entry name" value="FMN_dh"/>
    <property type="match status" value="1"/>
</dbReference>
<dbReference type="PANTHER" id="PTHR10578:SF149">
    <property type="entry name" value="2-HYDROXYACID OXIDASE 2"/>
    <property type="match status" value="1"/>
</dbReference>
<dbReference type="InterPro" id="IPR008259">
    <property type="entry name" value="FMN_hydac_DH_AS"/>
</dbReference>
<evidence type="ECO:0000259" key="7">
    <source>
        <dbReference type="PROSITE" id="PS51349"/>
    </source>
</evidence>
<dbReference type="Pfam" id="PF01073">
    <property type="entry name" value="3Beta_HSD"/>
    <property type="match status" value="1"/>
</dbReference>
<comment type="catalytic activity">
    <reaction evidence="5">
        <text>2-hydroxyoctanoate + O2 = 2-oxooctanoate + H2O2</text>
        <dbReference type="Rhea" id="RHEA:67940"/>
        <dbReference type="ChEBI" id="CHEBI:15379"/>
        <dbReference type="ChEBI" id="CHEBI:16240"/>
        <dbReference type="ChEBI" id="CHEBI:133514"/>
        <dbReference type="ChEBI" id="CHEBI:176689"/>
    </reaction>
    <physiologicalReaction direction="left-to-right" evidence="5">
        <dbReference type="Rhea" id="RHEA:67941"/>
    </physiologicalReaction>
</comment>
<sequence>MTCIVCYSWPECSCGAHPTLVTQRAIDTIIFDTISYNILLEKLAAYGLDRCPLCWVNNCLYGQGWRVVVNGVKFSSLLVTRGLPQGSVLVTVLFDILTNDLDKGILSWIADKGRRGLSWKIMLPEPPSAMAMVCLSDFEAYAKTYLPKLAWDYFAAGADDCKTRDENILAYKRIHFRPRMLRDVSVMDITTKIQGTEISFPVGIAPTGFHQLAWPDGEKSTARGTLLVCCHVAERAAKAMNTCYIASTYSTCTLEEISMAAPGGLQWFQLYIHRNRAASQKLVQRAEALGFQALVLTADLPYTGKRRDDIRNGFHLPPQMKLKNLERDFEGDDRSEYGLPPNSIDPSVTWNDIYWLQSLTHLPIIIKGILTKEDAELAVRHGVQGIIVSNHGGRQLDEGPATIDALVEVVEAVRGRVEVYLDGGIRKGSDVLKALALGAKCVFIGRPALWGLAYKGEEGLQDVLRILQDEFRLAMALAEIRVSAVIFQRPSHGGLPLSSSNYKPCQQTDNAADKTQKLLHMLMDFKDVHEENETTGRGEPAGLSSRNRQFTTEEQPRAMSLAGVSCLVTGAGGFLGQRIVCLLLEEEEPLAELRLLDKAFSDEALRRFEKFKGKTEVKILEGDIRDVTFLHRACQGVSLVIHTASLIDTLGLIEKKLLWEVNVTGTQLLLEACVRCNVQHFIYTSTIEVTGPNCKGDPIFNGDEDTAYESTSKFPYAQSKRLAEDSVLKADGQVLKDGGTLMTCALRSMYIFGEGCPFLQGHLDKCLLNQNVYLRFSRKEALVNPVYVGNIAWAHVQAAKALRVPQKAKHVRGKFYYISDDTPHMSYADLNYELAKDLGFGIEPQLPMPLTMLYYFSLLLEIVSFLLRPFVRYIPSTNRHLVTLLNTPFTFSYRKAQKDFGYVPHYTWEEAKQCTAEWIASVIPQRRLHLQSNAA</sequence>
<keyword evidence="9" id="KW-1185">Reference proteome</keyword>
<dbReference type="Proteomes" id="UP001145742">
    <property type="component" value="Unassembled WGS sequence"/>
</dbReference>
<evidence type="ECO:0000313" key="8">
    <source>
        <dbReference type="EMBL" id="KAJ7404531.1"/>
    </source>
</evidence>
<dbReference type="SUPFAM" id="SSF51395">
    <property type="entry name" value="FMN-linked oxidoreductases"/>
    <property type="match status" value="1"/>
</dbReference>
<comment type="cofactor">
    <cofactor evidence="1">
        <name>FMN</name>
        <dbReference type="ChEBI" id="CHEBI:58210"/>
    </cofactor>
</comment>
<proteinExistence type="inferred from homology"/>
<evidence type="ECO:0000256" key="6">
    <source>
        <dbReference type="SAM" id="MobiDB-lite"/>
    </source>
</evidence>
<dbReference type="CDD" id="cd02809">
    <property type="entry name" value="alpha_hydroxyacid_oxid_FMN"/>
    <property type="match status" value="1"/>
</dbReference>
<dbReference type="InterPro" id="IPR013785">
    <property type="entry name" value="Aldolase_TIM"/>
</dbReference>
<keyword evidence="2" id="KW-0560">Oxidoreductase</keyword>
<evidence type="ECO:0000256" key="2">
    <source>
        <dbReference type="ARBA" id="ARBA00023002"/>
    </source>
</evidence>
<reference evidence="8" key="1">
    <citation type="submission" date="2019-10" db="EMBL/GenBank/DDBJ databases">
        <authorList>
            <person name="Soares A.E.R."/>
            <person name="Aleixo A."/>
            <person name="Schneider P."/>
            <person name="Miyaki C.Y."/>
            <person name="Schneider M.P."/>
            <person name="Mello C."/>
            <person name="Vasconcelos A.T.R."/>
        </authorList>
    </citation>
    <scope>NUCLEOTIDE SEQUENCE</scope>
    <source>
        <tissue evidence="8">Muscle</tissue>
    </source>
</reference>
<dbReference type="InterPro" id="IPR000262">
    <property type="entry name" value="FMN-dep_DH"/>
</dbReference>
<evidence type="ECO:0000256" key="1">
    <source>
        <dbReference type="ARBA" id="ARBA00001917"/>
    </source>
</evidence>
<feature type="domain" description="FMN hydroxy acid dehydrogenase" evidence="7">
    <location>
        <begin position="127"/>
        <end position="496"/>
    </location>
</feature>
<comment type="caution">
    <text evidence="8">The sequence shown here is derived from an EMBL/GenBank/DDBJ whole genome shotgun (WGS) entry which is preliminary data.</text>
</comment>
<gene>
    <name evidence="8" type="ORF">WISP_145137</name>
</gene>
<dbReference type="InterPro" id="IPR012133">
    <property type="entry name" value="Alpha-hydoxy_acid_DH_FMN"/>
</dbReference>
<accession>A0ABQ9CL14</accession>
<dbReference type="Gene3D" id="3.20.20.70">
    <property type="entry name" value="Aldolase class I"/>
    <property type="match status" value="1"/>
</dbReference>
<dbReference type="InterPro" id="IPR037396">
    <property type="entry name" value="FMN_HAD"/>
</dbReference>
<evidence type="ECO:0000256" key="5">
    <source>
        <dbReference type="ARBA" id="ARBA00029327"/>
    </source>
</evidence>
<dbReference type="PANTHER" id="PTHR10578">
    <property type="entry name" value="S -2-HYDROXY-ACID OXIDASE-RELATED"/>
    <property type="match status" value="1"/>
</dbReference>
<feature type="region of interest" description="Disordered" evidence="6">
    <location>
        <begin position="531"/>
        <end position="550"/>
    </location>
</feature>
<evidence type="ECO:0000256" key="4">
    <source>
        <dbReference type="ARBA" id="ARBA00029325"/>
    </source>
</evidence>
<organism evidence="8 9">
    <name type="scientific">Willisornis vidua</name>
    <name type="common">Xingu scale-backed antbird</name>
    <dbReference type="NCBI Taxonomy" id="1566151"/>
    <lineage>
        <taxon>Eukaryota</taxon>
        <taxon>Metazoa</taxon>
        <taxon>Chordata</taxon>
        <taxon>Craniata</taxon>
        <taxon>Vertebrata</taxon>
        <taxon>Euteleostomi</taxon>
        <taxon>Archelosauria</taxon>
        <taxon>Archosauria</taxon>
        <taxon>Dinosauria</taxon>
        <taxon>Saurischia</taxon>
        <taxon>Theropoda</taxon>
        <taxon>Coelurosauria</taxon>
        <taxon>Aves</taxon>
        <taxon>Neognathae</taxon>
        <taxon>Neoaves</taxon>
        <taxon>Telluraves</taxon>
        <taxon>Australaves</taxon>
        <taxon>Passeriformes</taxon>
        <taxon>Thamnophilidae</taxon>
        <taxon>Willisornis</taxon>
    </lineage>
</organism>
<dbReference type="PROSITE" id="PS00557">
    <property type="entry name" value="FMN_HYDROXY_ACID_DH_1"/>
    <property type="match status" value="1"/>
</dbReference>
<dbReference type="CDD" id="cd09811">
    <property type="entry name" value="3b-HSD_HSDB1_like_SDR_e"/>
    <property type="match status" value="1"/>
</dbReference>
<evidence type="ECO:0000313" key="9">
    <source>
        <dbReference type="Proteomes" id="UP001145742"/>
    </source>
</evidence>
<dbReference type="EMBL" id="WHWB01034767">
    <property type="protein sequence ID" value="KAJ7404531.1"/>
    <property type="molecule type" value="Genomic_DNA"/>
</dbReference>
<dbReference type="PROSITE" id="PS51349">
    <property type="entry name" value="FMN_HYDROXY_ACID_DH_2"/>
    <property type="match status" value="1"/>
</dbReference>
<dbReference type="InterPro" id="IPR036291">
    <property type="entry name" value="NAD(P)-bd_dom_sf"/>
</dbReference>
<comment type="catalytic activity">
    <reaction evidence="4">
        <text>a (2S)-2-hydroxycarboxylate + O2 = a 2-oxocarboxylate + H2O2</text>
        <dbReference type="Rhea" id="RHEA:16789"/>
        <dbReference type="ChEBI" id="CHEBI:15379"/>
        <dbReference type="ChEBI" id="CHEBI:16240"/>
        <dbReference type="ChEBI" id="CHEBI:35179"/>
        <dbReference type="ChEBI" id="CHEBI:58123"/>
        <dbReference type="EC" id="1.1.3.15"/>
    </reaction>
    <physiologicalReaction direction="left-to-right" evidence="4">
        <dbReference type="Rhea" id="RHEA:16790"/>
    </physiologicalReaction>
</comment>
<evidence type="ECO:0000256" key="3">
    <source>
        <dbReference type="ARBA" id="ARBA00024042"/>
    </source>
</evidence>
<name>A0ABQ9CL14_9PASS</name>
<comment type="similarity">
    <text evidence="3">Belongs to the FMN-dependent alpha-hydroxy acid dehydrogenase family.</text>
</comment>